<reference evidence="4" key="1">
    <citation type="journal article" date="2004" name="Environ. Microbiol.">
        <title>The genome of Desulfotalea psychrophila, a sulfate-reducing bacterium from permanently cold Arctic sediments.</title>
        <authorList>
            <person name="Rabus R."/>
            <person name="Ruepp A."/>
            <person name="Frickey T."/>
            <person name="Rattei T."/>
            <person name="Fartmann B."/>
            <person name="Stark M."/>
            <person name="Bauer M."/>
            <person name="Zibat A."/>
            <person name="Lombardot T."/>
            <person name="Becker I."/>
            <person name="Amann J."/>
            <person name="Gellner K."/>
            <person name="Teeling H."/>
            <person name="Leuschner W.D."/>
            <person name="Gloeckner F.-O."/>
            <person name="Lupas A.N."/>
            <person name="Amann R."/>
            <person name="Klenk H.-P."/>
        </authorList>
    </citation>
    <scope>NUCLEOTIDE SEQUENCE [LARGE SCALE GENOMIC DNA]</scope>
    <source>
        <strain evidence="4">DSM 12343 / LSv54</strain>
    </source>
</reference>
<evidence type="ECO:0008006" key="5">
    <source>
        <dbReference type="Google" id="ProtNLM"/>
    </source>
</evidence>
<feature type="chain" id="PRO_5004270664" description="Outer membrane chaperone Skp (OmpH)" evidence="2">
    <location>
        <begin position="29"/>
        <end position="159"/>
    </location>
</feature>
<feature type="coiled-coil region" evidence="1">
    <location>
        <begin position="71"/>
        <end position="118"/>
    </location>
</feature>
<feature type="signal peptide" evidence="2">
    <location>
        <begin position="1"/>
        <end position="28"/>
    </location>
</feature>
<keyword evidence="2" id="KW-0732">Signal</keyword>
<proteinExistence type="predicted"/>
<evidence type="ECO:0000313" key="4">
    <source>
        <dbReference type="Proteomes" id="UP000000602"/>
    </source>
</evidence>
<evidence type="ECO:0000256" key="1">
    <source>
        <dbReference type="SAM" id="Coils"/>
    </source>
</evidence>
<dbReference type="KEGG" id="dps:DP1523"/>
<sequence>MCLGRKSMGVLGLFMAVLFLCACNPVSAEKKKEEAKTKVENPQQVEQKLVKVSTLDSVEANKEFQKNVQVMQLQRQRVIQLQNQLKQTQTKELKMSLQKEIEVAMKKLNEDNKKMIETYGFSLNRNYVLVVEKAHVYMAVSDEENKKIVAEHKQSKKKK</sequence>
<name>Q6AN22_DESPS</name>
<dbReference type="STRING" id="177439.DP1523"/>
<dbReference type="OrthoDB" id="1617309at2"/>
<evidence type="ECO:0000313" key="3">
    <source>
        <dbReference type="EMBL" id="CAG36252.1"/>
    </source>
</evidence>
<dbReference type="PROSITE" id="PS51257">
    <property type="entry name" value="PROKAR_LIPOPROTEIN"/>
    <property type="match status" value="1"/>
</dbReference>
<evidence type="ECO:0000256" key="2">
    <source>
        <dbReference type="SAM" id="SignalP"/>
    </source>
</evidence>
<keyword evidence="1" id="KW-0175">Coiled coil</keyword>
<accession>Q6AN22</accession>
<organism evidence="3 4">
    <name type="scientific">Desulfotalea psychrophila (strain LSv54 / DSM 12343)</name>
    <dbReference type="NCBI Taxonomy" id="177439"/>
    <lineage>
        <taxon>Bacteria</taxon>
        <taxon>Pseudomonadati</taxon>
        <taxon>Thermodesulfobacteriota</taxon>
        <taxon>Desulfobulbia</taxon>
        <taxon>Desulfobulbales</taxon>
        <taxon>Desulfocapsaceae</taxon>
        <taxon>Desulfotalea</taxon>
    </lineage>
</organism>
<protein>
    <recommendedName>
        <fullName evidence="5">Outer membrane chaperone Skp (OmpH)</fullName>
    </recommendedName>
</protein>
<gene>
    <name evidence="3" type="ordered locus">DP1523</name>
</gene>
<dbReference type="HOGENOM" id="CLU_1658021_0_0_7"/>
<dbReference type="RefSeq" id="WP_011188764.1">
    <property type="nucleotide sequence ID" value="NC_006138.1"/>
</dbReference>
<dbReference type="EMBL" id="CR522870">
    <property type="protein sequence ID" value="CAG36252.1"/>
    <property type="molecule type" value="Genomic_DNA"/>
</dbReference>
<dbReference type="AlphaFoldDB" id="Q6AN22"/>
<dbReference type="Proteomes" id="UP000000602">
    <property type="component" value="Chromosome"/>
</dbReference>
<keyword evidence="4" id="KW-1185">Reference proteome</keyword>